<dbReference type="GeneID" id="93616404"/>
<name>I1C8E8_RHIO9</name>
<dbReference type="VEuPathDB" id="FungiDB:RO3G_09438"/>
<dbReference type="AlphaFoldDB" id="I1C8E8"/>
<dbReference type="InParanoid" id="I1C8E8"/>
<organism evidence="1 2">
    <name type="scientific">Rhizopus delemar (strain RA 99-880 / ATCC MYA-4621 / FGSC 9543 / NRRL 43880)</name>
    <name type="common">Mucormycosis agent</name>
    <name type="synonym">Rhizopus arrhizus var. delemar</name>
    <dbReference type="NCBI Taxonomy" id="246409"/>
    <lineage>
        <taxon>Eukaryota</taxon>
        <taxon>Fungi</taxon>
        <taxon>Fungi incertae sedis</taxon>
        <taxon>Mucoromycota</taxon>
        <taxon>Mucoromycotina</taxon>
        <taxon>Mucoromycetes</taxon>
        <taxon>Mucorales</taxon>
        <taxon>Mucorineae</taxon>
        <taxon>Rhizopodaceae</taxon>
        <taxon>Rhizopus</taxon>
    </lineage>
</organism>
<gene>
    <name evidence="1" type="ORF">RO3G_09438</name>
</gene>
<dbReference type="Proteomes" id="UP000009138">
    <property type="component" value="Unassembled WGS sequence"/>
</dbReference>
<protein>
    <submittedName>
        <fullName evidence="1">Uncharacterized protein</fullName>
    </submittedName>
</protein>
<dbReference type="RefSeq" id="XP_067520124.1">
    <property type="nucleotide sequence ID" value="XM_067664023.1"/>
</dbReference>
<evidence type="ECO:0000313" key="2">
    <source>
        <dbReference type="Proteomes" id="UP000009138"/>
    </source>
</evidence>
<dbReference type="OrthoDB" id="10493065at2759"/>
<sequence length="46" mass="5540">MSYLHTIQAVETAQCRLCQKYTDTTEHFLVLYPRKHPIWSTILQKF</sequence>
<keyword evidence="2" id="KW-1185">Reference proteome</keyword>
<proteinExistence type="predicted"/>
<accession>I1C8E8</accession>
<dbReference type="EMBL" id="CH476738">
    <property type="protein sequence ID" value="EIE84728.1"/>
    <property type="molecule type" value="Genomic_DNA"/>
</dbReference>
<reference evidence="1 2" key="1">
    <citation type="journal article" date="2009" name="PLoS Genet.">
        <title>Genomic analysis of the basal lineage fungus Rhizopus oryzae reveals a whole-genome duplication.</title>
        <authorList>
            <person name="Ma L.-J."/>
            <person name="Ibrahim A.S."/>
            <person name="Skory C."/>
            <person name="Grabherr M.G."/>
            <person name="Burger G."/>
            <person name="Butler M."/>
            <person name="Elias M."/>
            <person name="Idnurm A."/>
            <person name="Lang B.F."/>
            <person name="Sone T."/>
            <person name="Abe A."/>
            <person name="Calvo S.E."/>
            <person name="Corrochano L.M."/>
            <person name="Engels R."/>
            <person name="Fu J."/>
            <person name="Hansberg W."/>
            <person name="Kim J.-M."/>
            <person name="Kodira C.D."/>
            <person name="Koehrsen M.J."/>
            <person name="Liu B."/>
            <person name="Miranda-Saavedra D."/>
            <person name="O'Leary S."/>
            <person name="Ortiz-Castellanos L."/>
            <person name="Poulter R."/>
            <person name="Rodriguez-Romero J."/>
            <person name="Ruiz-Herrera J."/>
            <person name="Shen Y.-Q."/>
            <person name="Zeng Q."/>
            <person name="Galagan J."/>
            <person name="Birren B.W."/>
            <person name="Cuomo C.A."/>
            <person name="Wickes B.L."/>
        </authorList>
    </citation>
    <scope>NUCLEOTIDE SEQUENCE [LARGE SCALE GENOMIC DNA]</scope>
    <source>
        <strain evidence="2">RA 99-880 / ATCC MYA-4621 / FGSC 9543 / NRRL 43880</strain>
    </source>
</reference>
<evidence type="ECO:0000313" key="1">
    <source>
        <dbReference type="EMBL" id="EIE84728.1"/>
    </source>
</evidence>